<protein>
    <submittedName>
        <fullName evidence="4">TetR/AcrR family transcriptional regulator</fullName>
    </submittedName>
</protein>
<dbReference type="EMBL" id="RYZS01000001">
    <property type="protein sequence ID" value="RVU93933.1"/>
    <property type="molecule type" value="Genomic_DNA"/>
</dbReference>
<dbReference type="AlphaFoldDB" id="A0A437UJX2"/>
<keyword evidence="1 2" id="KW-0238">DNA-binding</keyword>
<evidence type="ECO:0000313" key="5">
    <source>
        <dbReference type="Proteomes" id="UP000288388"/>
    </source>
</evidence>
<dbReference type="InterPro" id="IPR050624">
    <property type="entry name" value="HTH-type_Tx_Regulator"/>
</dbReference>
<dbReference type="InterPro" id="IPR001647">
    <property type="entry name" value="HTH_TetR"/>
</dbReference>
<name>A0A437UJX2_ENTAV</name>
<dbReference type="Pfam" id="PF00440">
    <property type="entry name" value="TetR_N"/>
    <property type="match status" value="1"/>
</dbReference>
<dbReference type="InterPro" id="IPR009057">
    <property type="entry name" value="Homeodomain-like_sf"/>
</dbReference>
<gene>
    <name evidence="4" type="ORF">EK398_03120</name>
</gene>
<dbReference type="PANTHER" id="PTHR43479">
    <property type="entry name" value="ACREF/ENVCD OPERON REPRESSOR-RELATED"/>
    <property type="match status" value="1"/>
</dbReference>
<reference evidence="4 5" key="1">
    <citation type="submission" date="2018-12" db="EMBL/GenBank/DDBJ databases">
        <title>A novel vanA-carrying plasmid in a clinical isolate of Enterococcus avium.</title>
        <authorList>
            <person name="Bernasconi O.J."/>
            <person name="Luzzaro F."/>
            <person name="Endimiani A."/>
        </authorList>
    </citation>
    <scope>NUCLEOTIDE SEQUENCE [LARGE SCALE GENOMIC DNA]</scope>
    <source>
        <strain evidence="4 5">LC0559/18</strain>
    </source>
</reference>
<evidence type="ECO:0000259" key="3">
    <source>
        <dbReference type="PROSITE" id="PS50977"/>
    </source>
</evidence>
<dbReference type="Proteomes" id="UP000288388">
    <property type="component" value="Unassembled WGS sequence"/>
</dbReference>
<dbReference type="SUPFAM" id="SSF46689">
    <property type="entry name" value="Homeodomain-like"/>
    <property type="match status" value="1"/>
</dbReference>
<proteinExistence type="predicted"/>
<dbReference type="GO" id="GO:0003677">
    <property type="term" value="F:DNA binding"/>
    <property type="evidence" value="ECO:0007669"/>
    <property type="project" value="UniProtKB-UniRule"/>
</dbReference>
<accession>A0A437UJX2</accession>
<sequence length="207" mass="23254">MSKRELILDALQELLYEGTAGTASVQDIATKAGIAKGGLYYYYKSKEEVLDALVERQYNHVIETCRIKLAAVEAPALEKIKLLLYFYRSTAVDQTVDSALHEPQNAAIHQKSMAFIMGRLAPIVGEILQQGVEENVFVCEHPEQLAEILLSPIIFLLDPGLFTWTDQEVQMKLTALAQMLEASLQAPTNSFAFLYENWTTQRLNKKS</sequence>
<comment type="caution">
    <text evidence="4">The sequence shown here is derived from an EMBL/GenBank/DDBJ whole genome shotgun (WGS) entry which is preliminary data.</text>
</comment>
<organism evidence="4 5">
    <name type="scientific">Enterococcus avium</name>
    <name type="common">Streptococcus avium</name>
    <dbReference type="NCBI Taxonomy" id="33945"/>
    <lineage>
        <taxon>Bacteria</taxon>
        <taxon>Bacillati</taxon>
        <taxon>Bacillota</taxon>
        <taxon>Bacilli</taxon>
        <taxon>Lactobacillales</taxon>
        <taxon>Enterococcaceae</taxon>
        <taxon>Enterococcus</taxon>
    </lineage>
</organism>
<dbReference type="Gene3D" id="1.10.357.10">
    <property type="entry name" value="Tetracycline Repressor, domain 2"/>
    <property type="match status" value="1"/>
</dbReference>
<dbReference type="PROSITE" id="PS50977">
    <property type="entry name" value="HTH_TETR_2"/>
    <property type="match status" value="1"/>
</dbReference>
<evidence type="ECO:0000256" key="1">
    <source>
        <dbReference type="ARBA" id="ARBA00023125"/>
    </source>
</evidence>
<feature type="domain" description="HTH tetR-type" evidence="3">
    <location>
        <begin position="1"/>
        <end position="61"/>
    </location>
</feature>
<dbReference type="PANTHER" id="PTHR43479:SF11">
    <property type="entry name" value="ACREF_ENVCD OPERON REPRESSOR-RELATED"/>
    <property type="match status" value="1"/>
</dbReference>
<dbReference type="RefSeq" id="WP_127978237.1">
    <property type="nucleotide sequence ID" value="NZ_JAEMPA010000372.1"/>
</dbReference>
<feature type="DNA-binding region" description="H-T-H motif" evidence="2">
    <location>
        <begin position="24"/>
        <end position="43"/>
    </location>
</feature>
<evidence type="ECO:0000313" key="4">
    <source>
        <dbReference type="EMBL" id="RVU93933.1"/>
    </source>
</evidence>
<evidence type="ECO:0000256" key="2">
    <source>
        <dbReference type="PROSITE-ProRule" id="PRU00335"/>
    </source>
</evidence>
<dbReference type="Pfam" id="PF21303">
    <property type="entry name" value="TetR_C_39"/>
    <property type="match status" value="1"/>
</dbReference>
<dbReference type="InterPro" id="IPR049149">
    <property type="entry name" value="TetR/AcrR_C"/>
</dbReference>
<dbReference type="PRINTS" id="PR00455">
    <property type="entry name" value="HTHTETR"/>
</dbReference>